<evidence type="ECO:0000256" key="1">
    <source>
        <dbReference type="ARBA" id="ARBA00006484"/>
    </source>
</evidence>
<dbReference type="FunFam" id="3.40.50.720:FF:000084">
    <property type="entry name" value="Short-chain dehydrogenase reductase"/>
    <property type="match status" value="1"/>
</dbReference>
<dbReference type="PRINTS" id="PR00080">
    <property type="entry name" value="SDRFAMILY"/>
</dbReference>
<dbReference type="PRINTS" id="PR00081">
    <property type="entry name" value="GDHRDH"/>
</dbReference>
<evidence type="ECO:0000256" key="2">
    <source>
        <dbReference type="ARBA" id="ARBA00023002"/>
    </source>
</evidence>
<dbReference type="EMBL" id="BMNA01000013">
    <property type="protein sequence ID" value="GGM14649.1"/>
    <property type="molecule type" value="Genomic_DNA"/>
</dbReference>
<dbReference type="InterPro" id="IPR057326">
    <property type="entry name" value="KR_dom"/>
</dbReference>
<dbReference type="RefSeq" id="WP_188944414.1">
    <property type="nucleotide sequence ID" value="NZ_BMNA01000013.1"/>
</dbReference>
<keyword evidence="3" id="KW-0520">NAD</keyword>
<dbReference type="InterPro" id="IPR002347">
    <property type="entry name" value="SDR_fam"/>
</dbReference>
<comment type="caution">
    <text evidence="5">The sequence shown here is derived from an EMBL/GenBank/DDBJ whole genome shotgun (WGS) entry which is preliminary data.</text>
</comment>
<dbReference type="SUPFAM" id="SSF51735">
    <property type="entry name" value="NAD(P)-binding Rossmann-fold domains"/>
    <property type="match status" value="1"/>
</dbReference>
<gene>
    <name evidence="5" type="ORF">GCM10011594_38350</name>
</gene>
<sequence length="246" mass="24723">MSRPHVLVTGAATGIGAAVTRTLVGRGTTVTGVGLDAADGHRLAAELGGALDYIECDVTDEGSVGAAVATLDQLDGVVACAGIYPPDRRLEDVSLQDFRRVLDVNLVGAFLTLRATLPLVRAAGGGAVVTVSSVHAVAGAPGQGAYAASKAGIAGLTRQVAVDYARDRIRANAVLVGSVDTRITRDALAAAGSPDALGLTDDLTRLGRIAAADEVAEVVAFLLEARSSFVTGAALLADGGLTARIL</sequence>
<accession>A0A917WMM3</accession>
<dbReference type="PROSITE" id="PS00061">
    <property type="entry name" value="ADH_SHORT"/>
    <property type="match status" value="1"/>
</dbReference>
<evidence type="ECO:0000259" key="4">
    <source>
        <dbReference type="SMART" id="SM00822"/>
    </source>
</evidence>
<dbReference type="PANTHER" id="PTHR24321:SF8">
    <property type="entry name" value="ESTRADIOL 17-BETA-DEHYDROGENASE 8-RELATED"/>
    <property type="match status" value="1"/>
</dbReference>
<feature type="domain" description="Ketoreductase" evidence="4">
    <location>
        <begin position="4"/>
        <end position="182"/>
    </location>
</feature>
<dbReference type="PANTHER" id="PTHR24321">
    <property type="entry name" value="DEHYDROGENASES, SHORT CHAIN"/>
    <property type="match status" value="1"/>
</dbReference>
<reference evidence="5" key="1">
    <citation type="journal article" date="2014" name="Int. J. Syst. Evol. Microbiol.">
        <title>Complete genome sequence of Corynebacterium casei LMG S-19264T (=DSM 44701T), isolated from a smear-ripened cheese.</title>
        <authorList>
            <consortium name="US DOE Joint Genome Institute (JGI-PGF)"/>
            <person name="Walter F."/>
            <person name="Albersmeier A."/>
            <person name="Kalinowski J."/>
            <person name="Ruckert C."/>
        </authorList>
    </citation>
    <scope>NUCLEOTIDE SEQUENCE</scope>
    <source>
        <strain evidence="5">CGMCC 4.7308</strain>
    </source>
</reference>
<dbReference type="InterPro" id="IPR036291">
    <property type="entry name" value="NAD(P)-bd_dom_sf"/>
</dbReference>
<dbReference type="AlphaFoldDB" id="A0A917WMM3"/>
<dbReference type="Proteomes" id="UP000655208">
    <property type="component" value="Unassembled WGS sequence"/>
</dbReference>
<keyword evidence="6" id="KW-1185">Reference proteome</keyword>
<evidence type="ECO:0000256" key="3">
    <source>
        <dbReference type="ARBA" id="ARBA00023027"/>
    </source>
</evidence>
<dbReference type="Gene3D" id="3.40.50.720">
    <property type="entry name" value="NAD(P)-binding Rossmann-like Domain"/>
    <property type="match status" value="1"/>
</dbReference>
<dbReference type="InterPro" id="IPR020904">
    <property type="entry name" value="Sc_DH/Rdtase_CS"/>
</dbReference>
<dbReference type="SMART" id="SM00822">
    <property type="entry name" value="PKS_KR"/>
    <property type="match status" value="1"/>
</dbReference>
<reference evidence="5" key="2">
    <citation type="submission" date="2020-09" db="EMBL/GenBank/DDBJ databases">
        <authorList>
            <person name="Sun Q."/>
            <person name="Zhou Y."/>
        </authorList>
    </citation>
    <scope>NUCLEOTIDE SEQUENCE</scope>
    <source>
        <strain evidence="5">CGMCC 4.7308</strain>
    </source>
</reference>
<protein>
    <submittedName>
        <fullName evidence="5">Oxidoreductase</fullName>
    </submittedName>
</protein>
<dbReference type="CDD" id="cd05233">
    <property type="entry name" value="SDR_c"/>
    <property type="match status" value="1"/>
</dbReference>
<dbReference type="Pfam" id="PF13561">
    <property type="entry name" value="adh_short_C2"/>
    <property type="match status" value="1"/>
</dbReference>
<organism evidence="5 6">
    <name type="scientific">Nakamurella endophytica</name>
    <dbReference type="NCBI Taxonomy" id="1748367"/>
    <lineage>
        <taxon>Bacteria</taxon>
        <taxon>Bacillati</taxon>
        <taxon>Actinomycetota</taxon>
        <taxon>Actinomycetes</taxon>
        <taxon>Nakamurellales</taxon>
        <taxon>Nakamurellaceae</taxon>
        <taxon>Nakamurella</taxon>
    </lineage>
</organism>
<comment type="similarity">
    <text evidence="1">Belongs to the short-chain dehydrogenases/reductases (SDR) family.</text>
</comment>
<dbReference type="GO" id="GO:0016491">
    <property type="term" value="F:oxidoreductase activity"/>
    <property type="evidence" value="ECO:0007669"/>
    <property type="project" value="UniProtKB-KW"/>
</dbReference>
<name>A0A917WMM3_9ACTN</name>
<proteinExistence type="inferred from homology"/>
<evidence type="ECO:0000313" key="5">
    <source>
        <dbReference type="EMBL" id="GGM14649.1"/>
    </source>
</evidence>
<evidence type="ECO:0000313" key="6">
    <source>
        <dbReference type="Proteomes" id="UP000655208"/>
    </source>
</evidence>
<keyword evidence="2" id="KW-0560">Oxidoreductase</keyword>